<dbReference type="RefSeq" id="WP_376736058.1">
    <property type="nucleotide sequence ID" value="NZ_JAYMRP010000048.1"/>
</dbReference>
<dbReference type="PANTHER" id="PTHR30290">
    <property type="entry name" value="PERIPLASMIC BINDING COMPONENT OF ABC TRANSPORTER"/>
    <property type="match status" value="1"/>
</dbReference>
<evidence type="ECO:0000259" key="2">
    <source>
        <dbReference type="Pfam" id="PF00496"/>
    </source>
</evidence>
<proteinExistence type="predicted"/>
<dbReference type="Gene3D" id="3.40.190.10">
    <property type="entry name" value="Periplasmic binding protein-like II"/>
    <property type="match status" value="1"/>
</dbReference>
<comment type="caution">
    <text evidence="3">The sequence shown here is derived from an EMBL/GenBank/DDBJ whole genome shotgun (WGS) entry which is preliminary data.</text>
</comment>
<dbReference type="InterPro" id="IPR000914">
    <property type="entry name" value="SBP_5_dom"/>
</dbReference>
<reference evidence="3 4" key="1">
    <citation type="submission" date="2024-01" db="EMBL/GenBank/DDBJ databases">
        <title>Genome mining of biosynthetic gene clusters to explore secondary metabolites of Streptomyces sp.</title>
        <authorList>
            <person name="Baig A."/>
            <person name="Ajitkumar Shintre N."/>
            <person name="Kumar H."/>
            <person name="Anbarasu A."/>
            <person name="Ramaiah S."/>
        </authorList>
    </citation>
    <scope>NUCLEOTIDE SEQUENCE [LARGE SCALE GENOMIC DNA]</scope>
    <source>
        <strain evidence="3 4">A57</strain>
    </source>
</reference>
<evidence type="ECO:0000313" key="4">
    <source>
        <dbReference type="Proteomes" id="UP001585080"/>
    </source>
</evidence>
<dbReference type="SUPFAM" id="SSF53850">
    <property type="entry name" value="Periplasmic binding protein-like II"/>
    <property type="match status" value="1"/>
</dbReference>
<gene>
    <name evidence="3" type="ORF">VSS16_33670</name>
</gene>
<sequence length="519" mass="55762">MSTRRRRGLPSVVGSTLLLTALVVSGCTSAGTDSDGTGGAAGAGDKDNLVLGLETDIPGWDPAKLLPGSVQWASDAVYDTVFNCDEVGNISPNIAESYDFTDNNTKLTLHLRSGMKFSDGTELDGPAVKTALEYQVNSPGGKSYLAGVEVSSPDAETVVLTTPKPKSYLTTIMCMSSGAVASPAYLKSNKRDVAPVGSGPYLYDAAASKPGSVYVLTKNPDNWNADRYPYKKITLKVLSDRTARINALKTGQISGAITDASALSQLKSSGLKSLTQHGQWAGLLITDREGKTVPALGDVRVRRAINMVFDKDTIAQKLYQGQAQPTPQIFRKHSTGWIDGLEDPYPYDLKAAKKLMADAGYTDGFSVEIPFIAGTGYDAAMPVVIQGLKELNINAKQVTLSGSNALLDVLSGKYPIIFWPLGNHGDSRLTIDGALLPTSVWNTHKVADPTIEQLWQTILAGKGEKADAAQQKINQRVIDEAWFAPWVYMDSFFGYDPKVIDINKSSDPNQLAPKLSDFR</sequence>
<feature type="domain" description="Solute-binding protein family 5" evidence="2">
    <location>
        <begin position="90"/>
        <end position="422"/>
    </location>
</feature>
<name>A0ABV5EL90_9ACTN</name>
<dbReference type="Gene3D" id="3.10.105.10">
    <property type="entry name" value="Dipeptide-binding Protein, Domain 3"/>
    <property type="match status" value="1"/>
</dbReference>
<keyword evidence="1" id="KW-0732">Signal</keyword>
<dbReference type="InterPro" id="IPR030678">
    <property type="entry name" value="Peptide/Ni-bd"/>
</dbReference>
<protein>
    <submittedName>
        <fullName evidence="3">ABC transporter substrate-binding protein</fullName>
    </submittedName>
</protein>
<dbReference type="PIRSF" id="PIRSF002741">
    <property type="entry name" value="MppA"/>
    <property type="match status" value="1"/>
</dbReference>
<feature type="chain" id="PRO_5045218442" evidence="1">
    <location>
        <begin position="31"/>
        <end position="519"/>
    </location>
</feature>
<dbReference type="EMBL" id="JAYMRP010000048">
    <property type="protein sequence ID" value="MFB8777609.1"/>
    <property type="molecule type" value="Genomic_DNA"/>
</dbReference>
<organism evidence="3 4">
    <name type="scientific">Streptomyces broussonetiae</name>
    <dbReference type="NCBI Taxonomy" id="2686304"/>
    <lineage>
        <taxon>Bacteria</taxon>
        <taxon>Bacillati</taxon>
        <taxon>Actinomycetota</taxon>
        <taxon>Actinomycetes</taxon>
        <taxon>Kitasatosporales</taxon>
        <taxon>Streptomycetaceae</taxon>
        <taxon>Streptomyces</taxon>
    </lineage>
</organism>
<dbReference type="Pfam" id="PF00496">
    <property type="entry name" value="SBP_bac_5"/>
    <property type="match status" value="1"/>
</dbReference>
<evidence type="ECO:0000313" key="3">
    <source>
        <dbReference type="EMBL" id="MFB8777609.1"/>
    </source>
</evidence>
<dbReference type="Proteomes" id="UP001585080">
    <property type="component" value="Unassembled WGS sequence"/>
</dbReference>
<feature type="signal peptide" evidence="1">
    <location>
        <begin position="1"/>
        <end position="30"/>
    </location>
</feature>
<evidence type="ECO:0000256" key="1">
    <source>
        <dbReference type="SAM" id="SignalP"/>
    </source>
</evidence>
<dbReference type="PROSITE" id="PS51257">
    <property type="entry name" value="PROKAR_LIPOPROTEIN"/>
    <property type="match status" value="1"/>
</dbReference>
<dbReference type="InterPro" id="IPR039424">
    <property type="entry name" value="SBP_5"/>
</dbReference>
<accession>A0ABV5EL90</accession>
<keyword evidence="4" id="KW-1185">Reference proteome</keyword>